<keyword evidence="3" id="KW-0540">Nuclease</keyword>
<dbReference type="Proteomes" id="UP000509448">
    <property type="component" value="Chromosome"/>
</dbReference>
<proteinExistence type="predicted"/>
<dbReference type="GO" id="GO:0006284">
    <property type="term" value="P:base-excision repair"/>
    <property type="evidence" value="ECO:0007669"/>
    <property type="project" value="TreeGrafter"/>
</dbReference>
<evidence type="ECO:0000313" key="4">
    <source>
        <dbReference type="Proteomes" id="UP000509448"/>
    </source>
</evidence>
<keyword evidence="4" id="KW-1185">Reference proteome</keyword>
<dbReference type="GO" id="GO:0003906">
    <property type="term" value="F:DNA-(apurinic or apyrimidinic site) endonuclease activity"/>
    <property type="evidence" value="ECO:0007669"/>
    <property type="project" value="TreeGrafter"/>
</dbReference>
<dbReference type="PANTHER" id="PTHR21445:SF0">
    <property type="entry name" value="APURINIC-APYRIMIDINIC ENDONUCLEASE"/>
    <property type="match status" value="1"/>
</dbReference>
<keyword evidence="3" id="KW-0255">Endonuclease</keyword>
<organism evidence="3 4">
    <name type="scientific">Conexivisphaera calida</name>
    <dbReference type="NCBI Taxonomy" id="1874277"/>
    <lineage>
        <taxon>Archaea</taxon>
        <taxon>Nitrososphaerota</taxon>
        <taxon>Conexivisphaeria</taxon>
        <taxon>Conexivisphaerales</taxon>
        <taxon>Conexivisphaeraceae</taxon>
        <taxon>Conexivisphaera</taxon>
    </lineage>
</organism>
<feature type="domain" description="Xylose isomerase-like TIM barrel" evidence="2">
    <location>
        <begin position="27"/>
        <end position="263"/>
    </location>
</feature>
<dbReference type="Gene3D" id="3.20.20.150">
    <property type="entry name" value="Divalent-metal-dependent TIM barrel enzymes"/>
    <property type="match status" value="1"/>
</dbReference>
<evidence type="ECO:0000259" key="2">
    <source>
        <dbReference type="Pfam" id="PF01261"/>
    </source>
</evidence>
<evidence type="ECO:0000313" key="3">
    <source>
        <dbReference type="EMBL" id="BBE42120.1"/>
    </source>
</evidence>
<dbReference type="GO" id="GO:0008081">
    <property type="term" value="F:phosphoric diester hydrolase activity"/>
    <property type="evidence" value="ECO:0007669"/>
    <property type="project" value="TreeGrafter"/>
</dbReference>
<name>A0A4V0P1L3_9ARCH</name>
<gene>
    <name evidence="3" type="ORF">NAS2_0731</name>
</gene>
<dbReference type="EC" id="3.1.21.2" evidence="3"/>
<dbReference type="Pfam" id="PF01261">
    <property type="entry name" value="AP_endonuc_2"/>
    <property type="match status" value="1"/>
</dbReference>
<dbReference type="GeneID" id="55584544"/>
<dbReference type="AlphaFoldDB" id="A0A4V0P1L3"/>
<dbReference type="InterPro" id="IPR013022">
    <property type="entry name" value="Xyl_isomerase-like_TIM-brl"/>
</dbReference>
<accession>A0A4V0P1L3</accession>
<sequence length="288" mass="31506">MKRPGRLAFGPAGVPRSTVGRTTEDGVRRVAEMGLDAMEIEFVRGVRMGADSARRVGEVAASSGVLLTVHAPYYVNLLSEDGGKVEASIRRIVESARVGGAAGAWSVVFHTGYYGKLGSGEAVELARERLRAVARELRDEGIEIWVRPEVMGGLAELGDLDEAIAMVEGIDGALPCVDFAHLYARSLGSVNSRDAFREVLSRLEGRLGREAIENLHAHVSGMEYGPRGERRHLPLEESEFRWRDLVDALREFDPKGAVICESPLLEDDALLLRDRYRGASRRGRGARV</sequence>
<reference evidence="3 4" key="1">
    <citation type="journal article" date="2019" name="ISME J.">
        <title>Isolation and characterization of a thermophilic sulfur- and iron-reducing thaumarchaeote from a terrestrial acidic hot spring.</title>
        <authorList>
            <person name="Kato S."/>
            <person name="Itoh T."/>
            <person name="Yuki M."/>
            <person name="Nagamori M."/>
            <person name="Ohnishi M."/>
            <person name="Uematsu K."/>
            <person name="Suzuki K."/>
            <person name="Takashina T."/>
            <person name="Ohkuma M."/>
        </authorList>
    </citation>
    <scope>NUCLEOTIDE SEQUENCE [LARGE SCALE GENOMIC DNA]</scope>
    <source>
        <strain evidence="3 4">NAS-02</strain>
    </source>
</reference>
<dbReference type="EMBL" id="AP018732">
    <property type="protein sequence ID" value="BBE42120.1"/>
    <property type="molecule type" value="Genomic_DNA"/>
</dbReference>
<evidence type="ECO:0000256" key="1">
    <source>
        <dbReference type="SAM" id="MobiDB-lite"/>
    </source>
</evidence>
<dbReference type="GO" id="GO:0008270">
    <property type="term" value="F:zinc ion binding"/>
    <property type="evidence" value="ECO:0007669"/>
    <property type="project" value="InterPro"/>
</dbReference>
<keyword evidence="3" id="KW-0378">Hydrolase</keyword>
<dbReference type="InterPro" id="IPR001719">
    <property type="entry name" value="AP_endonuc_2"/>
</dbReference>
<feature type="region of interest" description="Disordered" evidence="1">
    <location>
        <begin position="1"/>
        <end position="21"/>
    </location>
</feature>
<dbReference type="PANTHER" id="PTHR21445">
    <property type="entry name" value="ENDONUCLEASE IV ENDODEOXYRIBONUCLEASE IV"/>
    <property type="match status" value="1"/>
</dbReference>
<dbReference type="SUPFAM" id="SSF51658">
    <property type="entry name" value="Xylose isomerase-like"/>
    <property type="match status" value="1"/>
</dbReference>
<dbReference type="InterPro" id="IPR036237">
    <property type="entry name" value="Xyl_isomerase-like_sf"/>
</dbReference>
<dbReference type="FunFam" id="3.20.20.150:FF:000017">
    <property type="entry name" value="Endonuclease IV related protein"/>
    <property type="match status" value="1"/>
</dbReference>
<dbReference type="KEGG" id="ccai:NAS2_0731"/>
<dbReference type="RefSeq" id="WP_174448387.1">
    <property type="nucleotide sequence ID" value="NZ_AP018732.1"/>
</dbReference>
<dbReference type="OrthoDB" id="33250at2157"/>
<protein>
    <submittedName>
        <fullName evidence="3">Endonuclease IV</fullName>
        <ecNumber evidence="3">3.1.21.2</ecNumber>
    </submittedName>
</protein>
<dbReference type="GO" id="GO:0008833">
    <property type="term" value="F:deoxyribonuclease IV (phage-T4-induced) activity"/>
    <property type="evidence" value="ECO:0007669"/>
    <property type="project" value="UniProtKB-EC"/>
</dbReference>
<dbReference type="GO" id="GO:0003677">
    <property type="term" value="F:DNA binding"/>
    <property type="evidence" value="ECO:0007669"/>
    <property type="project" value="InterPro"/>
</dbReference>
<dbReference type="SMART" id="SM00518">
    <property type="entry name" value="AP2Ec"/>
    <property type="match status" value="1"/>
</dbReference>